<keyword evidence="9" id="KW-0289">Folate biosynthesis</keyword>
<feature type="domain" description="7,8-dihydro-6-hydroxymethylpterin-pyrophosphokinase" evidence="14">
    <location>
        <begin position="7"/>
        <end position="99"/>
    </location>
</feature>
<dbReference type="PANTHER" id="PTHR43071:SF1">
    <property type="entry name" value="2-AMINO-4-HYDROXY-6-HYDROXYMETHYLDIHYDROPTERIDINE PYROPHOSPHOKINASE"/>
    <property type="match status" value="1"/>
</dbReference>
<reference evidence="16" key="1">
    <citation type="journal article" date="2018" name="Front. Microbiol.">
        <title>Genome-Based Analysis Reveals the Taxonomy and Diversity of the Family Idiomarinaceae.</title>
        <authorList>
            <person name="Liu Y."/>
            <person name="Lai Q."/>
            <person name="Shao Z."/>
        </authorList>
    </citation>
    <scope>NUCLEOTIDE SEQUENCE [LARGE SCALE GENOMIC DNA]</scope>
    <source>
        <strain evidence="16">CVS-6</strain>
    </source>
</reference>
<comment type="function">
    <text evidence="10">Catalyzes the transfer of pyrophosphate from adenosine triphosphate (ATP) to 6-hydroxymethyl-7,8-dihydropterin, an enzymatic step in folate biosynthesis pathway.</text>
</comment>
<keyword evidence="7 15" id="KW-0418">Kinase</keyword>
<feature type="compositionally biased region" description="Basic and acidic residues" evidence="13">
    <location>
        <begin position="73"/>
        <end position="95"/>
    </location>
</feature>
<comment type="caution">
    <text evidence="15">The sequence shown here is derived from an EMBL/GenBank/DDBJ whole genome shotgun (WGS) entry which is preliminary data.</text>
</comment>
<evidence type="ECO:0000259" key="14">
    <source>
        <dbReference type="Pfam" id="PF01288"/>
    </source>
</evidence>
<keyword evidence="5" id="KW-0808">Transferase</keyword>
<evidence type="ECO:0000256" key="12">
    <source>
        <dbReference type="ARBA" id="ARBA00033413"/>
    </source>
</evidence>
<comment type="pathway">
    <text evidence="1">Cofactor biosynthesis; tetrahydrofolate biosynthesis; 2-amino-4-hydroxy-6-hydroxymethyl-7,8-dihydropteridine diphosphate from 7,8-dihydroneopterin triphosphate: step 4/4.</text>
</comment>
<dbReference type="Proteomes" id="UP000288259">
    <property type="component" value="Unassembled WGS sequence"/>
</dbReference>
<feature type="region of interest" description="Disordered" evidence="13">
    <location>
        <begin position="73"/>
        <end position="103"/>
    </location>
</feature>
<comment type="similarity">
    <text evidence="2">Belongs to the HPPK family.</text>
</comment>
<dbReference type="AlphaFoldDB" id="A0A432YM82"/>
<evidence type="ECO:0000256" key="1">
    <source>
        <dbReference type="ARBA" id="ARBA00005051"/>
    </source>
</evidence>
<evidence type="ECO:0000256" key="9">
    <source>
        <dbReference type="ARBA" id="ARBA00022909"/>
    </source>
</evidence>
<evidence type="ECO:0000256" key="8">
    <source>
        <dbReference type="ARBA" id="ARBA00022840"/>
    </source>
</evidence>
<protein>
    <recommendedName>
        <fullName evidence="4">2-amino-4-hydroxy-6-hydroxymethyldihydropteridine pyrophosphokinase</fullName>
        <ecNumber evidence="3">2.7.6.3</ecNumber>
    </recommendedName>
    <alternativeName>
        <fullName evidence="11">6-hydroxymethyl-7,8-dihydropterin pyrophosphokinase</fullName>
    </alternativeName>
    <alternativeName>
        <fullName evidence="12">7,8-dihydro-6-hydroxymethylpterin-pyrophosphokinase</fullName>
    </alternativeName>
</protein>
<dbReference type="Gene3D" id="3.30.70.560">
    <property type="entry name" value="7,8-Dihydro-6-hydroxymethylpterin-pyrophosphokinase HPPK"/>
    <property type="match status" value="1"/>
</dbReference>
<keyword evidence="6" id="KW-0547">Nucleotide-binding</keyword>
<dbReference type="GO" id="GO:0003848">
    <property type="term" value="F:2-amino-4-hydroxy-6-hydroxymethyldihydropteridine diphosphokinase activity"/>
    <property type="evidence" value="ECO:0007669"/>
    <property type="project" value="UniProtKB-EC"/>
</dbReference>
<accession>A0A432YM82</accession>
<dbReference type="SUPFAM" id="SSF55083">
    <property type="entry name" value="6-hydroxymethyl-7,8-dihydropterin pyrophosphokinase, HPPK"/>
    <property type="match status" value="1"/>
</dbReference>
<evidence type="ECO:0000256" key="6">
    <source>
        <dbReference type="ARBA" id="ARBA00022741"/>
    </source>
</evidence>
<keyword evidence="8" id="KW-0067">ATP-binding</keyword>
<dbReference type="RefSeq" id="WP_126754061.1">
    <property type="nucleotide sequence ID" value="NZ_PIPY01000004.1"/>
</dbReference>
<dbReference type="EC" id="2.7.6.3" evidence="3"/>
<evidence type="ECO:0000313" key="15">
    <source>
        <dbReference type="EMBL" id="RUO62101.1"/>
    </source>
</evidence>
<dbReference type="InterPro" id="IPR000550">
    <property type="entry name" value="Hppk"/>
</dbReference>
<evidence type="ECO:0000256" key="11">
    <source>
        <dbReference type="ARBA" id="ARBA00029766"/>
    </source>
</evidence>
<dbReference type="UniPathway" id="UPA00077">
    <property type="reaction ID" value="UER00155"/>
</dbReference>
<evidence type="ECO:0000256" key="4">
    <source>
        <dbReference type="ARBA" id="ARBA00016218"/>
    </source>
</evidence>
<evidence type="ECO:0000256" key="13">
    <source>
        <dbReference type="SAM" id="MobiDB-lite"/>
    </source>
</evidence>
<sequence length="136" mass="15429">MTQIFLCSMGANLDPETNFTVARQQVEQLGQVVFSSAHYTQPVAIETQHQFLNALFVIETELEQAKLKQSFNHIEEKLGRDRSDPNSSEKDRPMDIDILGPLNTGNDTATWRSVPDYLQTMARELQASVKQEEFIA</sequence>
<dbReference type="OrthoDB" id="582926at2"/>
<keyword evidence="16" id="KW-1185">Reference proteome</keyword>
<evidence type="ECO:0000256" key="7">
    <source>
        <dbReference type="ARBA" id="ARBA00022777"/>
    </source>
</evidence>
<proteinExistence type="inferred from homology"/>
<name>A0A432YM82_9GAMM</name>
<dbReference type="EMBL" id="PIPY01000004">
    <property type="protein sequence ID" value="RUO62101.1"/>
    <property type="molecule type" value="Genomic_DNA"/>
</dbReference>
<evidence type="ECO:0000256" key="2">
    <source>
        <dbReference type="ARBA" id="ARBA00005810"/>
    </source>
</evidence>
<dbReference type="GO" id="GO:0005524">
    <property type="term" value="F:ATP binding"/>
    <property type="evidence" value="ECO:0007669"/>
    <property type="project" value="UniProtKB-KW"/>
</dbReference>
<dbReference type="GO" id="GO:0046654">
    <property type="term" value="P:tetrahydrofolate biosynthetic process"/>
    <property type="evidence" value="ECO:0007669"/>
    <property type="project" value="UniProtKB-UniPathway"/>
</dbReference>
<dbReference type="Pfam" id="PF01288">
    <property type="entry name" value="HPPK"/>
    <property type="match status" value="1"/>
</dbReference>
<organism evidence="15 16">
    <name type="scientific">Pseudidiomarina insulisalsae</name>
    <dbReference type="NCBI Taxonomy" id="575789"/>
    <lineage>
        <taxon>Bacteria</taxon>
        <taxon>Pseudomonadati</taxon>
        <taxon>Pseudomonadota</taxon>
        <taxon>Gammaproteobacteria</taxon>
        <taxon>Alteromonadales</taxon>
        <taxon>Idiomarinaceae</taxon>
        <taxon>Pseudidiomarina</taxon>
    </lineage>
</organism>
<evidence type="ECO:0000256" key="5">
    <source>
        <dbReference type="ARBA" id="ARBA00022679"/>
    </source>
</evidence>
<dbReference type="InterPro" id="IPR035907">
    <property type="entry name" value="Hppk_sf"/>
</dbReference>
<dbReference type="PANTHER" id="PTHR43071">
    <property type="entry name" value="2-AMINO-4-HYDROXY-6-HYDROXYMETHYLDIHYDROPTERIDINE PYROPHOSPHOKINASE"/>
    <property type="match status" value="1"/>
</dbReference>
<evidence type="ECO:0000256" key="3">
    <source>
        <dbReference type="ARBA" id="ARBA00013253"/>
    </source>
</evidence>
<dbReference type="GO" id="GO:0046656">
    <property type="term" value="P:folic acid biosynthetic process"/>
    <property type="evidence" value="ECO:0007669"/>
    <property type="project" value="UniProtKB-KW"/>
</dbReference>
<evidence type="ECO:0000256" key="10">
    <source>
        <dbReference type="ARBA" id="ARBA00029409"/>
    </source>
</evidence>
<dbReference type="GO" id="GO:0016301">
    <property type="term" value="F:kinase activity"/>
    <property type="evidence" value="ECO:0007669"/>
    <property type="project" value="UniProtKB-KW"/>
</dbReference>
<evidence type="ECO:0000313" key="16">
    <source>
        <dbReference type="Proteomes" id="UP000288259"/>
    </source>
</evidence>
<dbReference type="NCBIfam" id="TIGR01498">
    <property type="entry name" value="folK"/>
    <property type="match status" value="1"/>
</dbReference>
<gene>
    <name evidence="15" type="primary">folK</name>
    <name evidence="15" type="ORF">CWI71_04415</name>
</gene>